<dbReference type="SUPFAM" id="SSF57959">
    <property type="entry name" value="Leucine zipper domain"/>
    <property type="match status" value="1"/>
</dbReference>
<evidence type="ECO:0000256" key="1">
    <source>
        <dbReference type="ARBA" id="ARBA00004123"/>
    </source>
</evidence>
<evidence type="ECO:0000259" key="8">
    <source>
        <dbReference type="PROSITE" id="PS50157"/>
    </source>
</evidence>
<dbReference type="GO" id="GO:0005634">
    <property type="term" value="C:nucleus"/>
    <property type="evidence" value="ECO:0007669"/>
    <property type="project" value="UniProtKB-SubCell"/>
</dbReference>
<evidence type="ECO:0000313" key="11">
    <source>
        <dbReference type="Proteomes" id="UP001152888"/>
    </source>
</evidence>
<keyword evidence="2" id="KW-0805">Transcription regulation</keyword>
<dbReference type="InterPro" id="IPR004827">
    <property type="entry name" value="bZIP"/>
</dbReference>
<dbReference type="GO" id="GO:0003700">
    <property type="term" value="F:DNA-binding transcription factor activity"/>
    <property type="evidence" value="ECO:0007669"/>
    <property type="project" value="InterPro"/>
</dbReference>
<evidence type="ECO:0000256" key="2">
    <source>
        <dbReference type="ARBA" id="ARBA00023015"/>
    </source>
</evidence>
<evidence type="ECO:0000256" key="3">
    <source>
        <dbReference type="ARBA" id="ARBA00023163"/>
    </source>
</evidence>
<dbReference type="OrthoDB" id="295274at2759"/>
<evidence type="ECO:0000256" key="6">
    <source>
        <dbReference type="SAM" id="Coils"/>
    </source>
</evidence>
<keyword evidence="5" id="KW-0862">Zinc</keyword>
<accession>A0A9P0KWX4</accession>
<dbReference type="InterPro" id="IPR046347">
    <property type="entry name" value="bZIP_sf"/>
</dbReference>
<dbReference type="AlphaFoldDB" id="A0A9P0KWX4"/>
<keyword evidence="3" id="KW-0804">Transcription</keyword>
<dbReference type="InterPro" id="IPR036236">
    <property type="entry name" value="Znf_C2H2_sf"/>
</dbReference>
<evidence type="ECO:0000256" key="5">
    <source>
        <dbReference type="PROSITE-ProRule" id="PRU00042"/>
    </source>
</evidence>
<feature type="coiled-coil region" evidence="6">
    <location>
        <begin position="204"/>
        <end position="231"/>
    </location>
</feature>
<name>A0A9P0KWX4_ACAOB</name>
<dbReference type="PROSITE" id="PS00028">
    <property type="entry name" value="ZINC_FINGER_C2H2_1"/>
    <property type="match status" value="1"/>
</dbReference>
<dbReference type="SMART" id="SM00338">
    <property type="entry name" value="BRLZ"/>
    <property type="match status" value="1"/>
</dbReference>
<dbReference type="EMBL" id="CAKOFQ010006882">
    <property type="protein sequence ID" value="CAH1979587.1"/>
    <property type="molecule type" value="Genomic_DNA"/>
</dbReference>
<feature type="compositionally biased region" description="Polar residues" evidence="7">
    <location>
        <begin position="170"/>
        <end position="180"/>
    </location>
</feature>
<protein>
    <submittedName>
        <fullName evidence="10">Uncharacterized protein</fullName>
    </submittedName>
</protein>
<reference evidence="10" key="1">
    <citation type="submission" date="2022-03" db="EMBL/GenBank/DDBJ databases">
        <authorList>
            <person name="Sayadi A."/>
        </authorList>
    </citation>
    <scope>NUCLEOTIDE SEQUENCE</scope>
</reference>
<evidence type="ECO:0000313" key="10">
    <source>
        <dbReference type="EMBL" id="CAH1979587.1"/>
    </source>
</evidence>
<dbReference type="PANTHER" id="PTHR19304">
    <property type="entry name" value="CYCLIC-AMP RESPONSE ELEMENT BINDING PROTEIN"/>
    <property type="match status" value="1"/>
</dbReference>
<evidence type="ECO:0000256" key="7">
    <source>
        <dbReference type="SAM" id="MobiDB-lite"/>
    </source>
</evidence>
<dbReference type="CDD" id="cd14686">
    <property type="entry name" value="bZIP"/>
    <property type="match status" value="1"/>
</dbReference>
<dbReference type="PROSITE" id="PS50157">
    <property type="entry name" value="ZINC_FINGER_C2H2_2"/>
    <property type="match status" value="1"/>
</dbReference>
<comment type="caution">
    <text evidence="10">The sequence shown here is derived from an EMBL/GenBank/DDBJ whole genome shotgun (WGS) entry which is preliminary data.</text>
</comment>
<dbReference type="Gene3D" id="1.20.5.170">
    <property type="match status" value="1"/>
</dbReference>
<dbReference type="Gene3D" id="3.30.160.60">
    <property type="entry name" value="Classic Zinc Finger"/>
    <property type="match status" value="1"/>
</dbReference>
<sequence length="324" mass="36765">MNETQKPFVCSIKNCTMTFTNEDHLICHNKRHEVMLNLGLTKATEIADQTPTPTRFIKNCEELGLFQDLQNVNPFDEVFKKAAEAVKNGTTLEVPPGQNCDDSLHTPHILPHLEERNIKIKSKPDEDSNSNEFLLTVPEGAASTTRDLVVDRLKQKVNKVAQNKGLDNESPPTTAQSPDPRTTLDDPKREKIKEMNRAAQMRCRRRKQEKILQMEAELLALRENNRRLRVKNYLLSIENERLRKIVSGHNIEISGNISTAVEAARIEKGQDKNQKPVIVQVLPVQAVPLPVVPIQLIEEANLQKKSERRLVHIIPNPKSKATQK</sequence>
<keyword evidence="5" id="KW-0479">Metal-binding</keyword>
<gene>
    <name evidence="10" type="ORF">ACAOBT_LOCUS13520</name>
</gene>
<evidence type="ECO:0000256" key="4">
    <source>
        <dbReference type="ARBA" id="ARBA00023242"/>
    </source>
</evidence>
<dbReference type="InterPro" id="IPR013087">
    <property type="entry name" value="Znf_C2H2_type"/>
</dbReference>
<keyword evidence="6" id="KW-0175">Coiled coil</keyword>
<evidence type="ECO:0000259" key="9">
    <source>
        <dbReference type="PROSITE" id="PS50217"/>
    </source>
</evidence>
<dbReference type="SUPFAM" id="SSF57667">
    <property type="entry name" value="beta-beta-alpha zinc fingers"/>
    <property type="match status" value="1"/>
</dbReference>
<keyword evidence="4" id="KW-0539">Nucleus</keyword>
<keyword evidence="5" id="KW-0863">Zinc-finger</keyword>
<dbReference type="PROSITE" id="PS50217">
    <property type="entry name" value="BZIP"/>
    <property type="match status" value="1"/>
</dbReference>
<dbReference type="Proteomes" id="UP001152888">
    <property type="component" value="Unassembled WGS sequence"/>
</dbReference>
<keyword evidence="11" id="KW-1185">Reference proteome</keyword>
<feature type="domain" description="BZIP" evidence="9">
    <location>
        <begin position="186"/>
        <end position="249"/>
    </location>
</feature>
<proteinExistence type="predicted"/>
<feature type="region of interest" description="Disordered" evidence="7">
    <location>
        <begin position="161"/>
        <end position="189"/>
    </location>
</feature>
<feature type="domain" description="C2H2-type" evidence="8">
    <location>
        <begin position="8"/>
        <end position="32"/>
    </location>
</feature>
<dbReference type="InterPro" id="IPR051027">
    <property type="entry name" value="bZIP_transcription_factors"/>
</dbReference>
<comment type="subcellular location">
    <subcellularLocation>
        <location evidence="1">Nucleus</location>
    </subcellularLocation>
</comment>
<dbReference type="GO" id="GO:0008270">
    <property type="term" value="F:zinc ion binding"/>
    <property type="evidence" value="ECO:0007669"/>
    <property type="project" value="UniProtKB-KW"/>
</dbReference>
<organism evidence="10 11">
    <name type="scientific">Acanthoscelides obtectus</name>
    <name type="common">Bean weevil</name>
    <name type="synonym">Bruchus obtectus</name>
    <dbReference type="NCBI Taxonomy" id="200917"/>
    <lineage>
        <taxon>Eukaryota</taxon>
        <taxon>Metazoa</taxon>
        <taxon>Ecdysozoa</taxon>
        <taxon>Arthropoda</taxon>
        <taxon>Hexapoda</taxon>
        <taxon>Insecta</taxon>
        <taxon>Pterygota</taxon>
        <taxon>Neoptera</taxon>
        <taxon>Endopterygota</taxon>
        <taxon>Coleoptera</taxon>
        <taxon>Polyphaga</taxon>
        <taxon>Cucujiformia</taxon>
        <taxon>Chrysomeloidea</taxon>
        <taxon>Chrysomelidae</taxon>
        <taxon>Bruchinae</taxon>
        <taxon>Bruchini</taxon>
        <taxon>Acanthoscelides</taxon>
    </lineage>
</organism>
<dbReference type="Pfam" id="PF00170">
    <property type="entry name" value="bZIP_1"/>
    <property type="match status" value="1"/>
</dbReference>